<dbReference type="InterPro" id="IPR010093">
    <property type="entry name" value="SinI_DNA-bd"/>
</dbReference>
<name>A0A418KGQ7_9ACTN</name>
<comment type="caution">
    <text evidence="2">The sequence shown here is derived from an EMBL/GenBank/DDBJ whole genome shotgun (WGS) entry which is preliminary data.</text>
</comment>
<feature type="domain" description="Helix-turn-helix" evidence="1">
    <location>
        <begin position="67"/>
        <end position="110"/>
    </location>
</feature>
<dbReference type="InterPro" id="IPR009061">
    <property type="entry name" value="DNA-bd_dom_put_sf"/>
</dbReference>
<gene>
    <name evidence="2" type="ORF">DY240_30435</name>
</gene>
<evidence type="ECO:0000259" key="1">
    <source>
        <dbReference type="Pfam" id="PF12728"/>
    </source>
</evidence>
<dbReference type="NCBIfam" id="TIGR01764">
    <property type="entry name" value="excise"/>
    <property type="match status" value="1"/>
</dbReference>
<keyword evidence="3" id="KW-1185">Reference proteome</keyword>
<dbReference type="Pfam" id="PF12728">
    <property type="entry name" value="HTH_17"/>
    <property type="match status" value="1"/>
</dbReference>
<dbReference type="OrthoDB" id="26212at2"/>
<dbReference type="Proteomes" id="UP000284057">
    <property type="component" value="Unassembled WGS sequence"/>
</dbReference>
<sequence>MSTLTVTPRQEQQARELVERAPRPQLTAADEGATHVVPPELGELLLRILKIVAEGGTVTVASLPSELTTTVAAEQLGVSRPTLMRMIRDGEIPAHKVGSHHRLKLTDVQESRRVRLERQRAAFEDLRRLEAELNLE</sequence>
<dbReference type="Gene3D" id="1.10.1660.10">
    <property type="match status" value="1"/>
</dbReference>
<evidence type="ECO:0000313" key="2">
    <source>
        <dbReference type="EMBL" id="RIQ10967.1"/>
    </source>
</evidence>
<dbReference type="GO" id="GO:0003677">
    <property type="term" value="F:DNA binding"/>
    <property type="evidence" value="ECO:0007669"/>
    <property type="project" value="InterPro"/>
</dbReference>
<dbReference type="AlphaFoldDB" id="A0A418KGQ7"/>
<organism evidence="2 3">
    <name type="scientific">Jiangella rhizosphaerae</name>
    <dbReference type="NCBI Taxonomy" id="2293569"/>
    <lineage>
        <taxon>Bacteria</taxon>
        <taxon>Bacillati</taxon>
        <taxon>Actinomycetota</taxon>
        <taxon>Actinomycetes</taxon>
        <taxon>Jiangellales</taxon>
        <taxon>Jiangellaceae</taxon>
        <taxon>Jiangella</taxon>
    </lineage>
</organism>
<proteinExistence type="predicted"/>
<protein>
    <submittedName>
        <fullName evidence="2">Helix-turn-helix domain-containing protein</fullName>
    </submittedName>
</protein>
<accession>A0A418KGQ7</accession>
<dbReference type="EMBL" id="QUAL01000438">
    <property type="protein sequence ID" value="RIQ10967.1"/>
    <property type="molecule type" value="Genomic_DNA"/>
</dbReference>
<reference evidence="2 3" key="1">
    <citation type="submission" date="2018-09" db="EMBL/GenBank/DDBJ databases">
        <title>Isolation, diversity and antifungal activity of actinobacteria from wheat.</title>
        <authorList>
            <person name="Han C."/>
        </authorList>
    </citation>
    <scope>NUCLEOTIDE SEQUENCE [LARGE SCALE GENOMIC DNA]</scope>
    <source>
        <strain evidence="2 3">NEAU-YY265</strain>
    </source>
</reference>
<dbReference type="InterPro" id="IPR041657">
    <property type="entry name" value="HTH_17"/>
</dbReference>
<evidence type="ECO:0000313" key="3">
    <source>
        <dbReference type="Proteomes" id="UP000284057"/>
    </source>
</evidence>
<dbReference type="SUPFAM" id="SSF46955">
    <property type="entry name" value="Putative DNA-binding domain"/>
    <property type="match status" value="1"/>
</dbReference>